<sequence length="76" mass="8518">MCYNGGTPAGKYCQCPTGWMGTFCELAKCTQMGITPEYMRTNVDMVFVLELTQQAHAQVGNYGLYVLNHREKGRGF</sequence>
<name>A0A3P7NZ94_CYLGO</name>
<dbReference type="PANTHER" id="PTHR47324:SF1">
    <property type="entry name" value="EGF-LIKE DOMAIN-CONTAINING PROTEIN-RELATED"/>
    <property type="match status" value="1"/>
</dbReference>
<proteinExistence type="predicted"/>
<reference evidence="3 4" key="1">
    <citation type="submission" date="2018-11" db="EMBL/GenBank/DDBJ databases">
        <authorList>
            <consortium name="Pathogen Informatics"/>
        </authorList>
    </citation>
    <scope>NUCLEOTIDE SEQUENCE [LARGE SCALE GENOMIC DNA]</scope>
</reference>
<dbReference type="EMBL" id="UYRV01135167">
    <property type="protein sequence ID" value="VDN38677.1"/>
    <property type="molecule type" value="Genomic_DNA"/>
</dbReference>
<dbReference type="OrthoDB" id="5836209at2759"/>
<dbReference type="Proteomes" id="UP000271889">
    <property type="component" value="Unassembled WGS sequence"/>
</dbReference>
<dbReference type="PROSITE" id="PS00022">
    <property type="entry name" value="EGF_1"/>
    <property type="match status" value="1"/>
</dbReference>
<dbReference type="InterPro" id="IPR053295">
    <property type="entry name" value="Innate_immunity_reg"/>
</dbReference>
<evidence type="ECO:0000313" key="3">
    <source>
        <dbReference type="EMBL" id="VDN38677.1"/>
    </source>
</evidence>
<evidence type="ECO:0000256" key="1">
    <source>
        <dbReference type="PROSITE-ProRule" id="PRU00076"/>
    </source>
</evidence>
<keyword evidence="1" id="KW-0245">EGF-like domain</keyword>
<protein>
    <recommendedName>
        <fullName evidence="2">EGF-like domain-containing protein</fullName>
    </recommendedName>
</protein>
<organism evidence="3 4">
    <name type="scientific">Cylicostephanus goldi</name>
    <name type="common">Nematode worm</name>
    <dbReference type="NCBI Taxonomy" id="71465"/>
    <lineage>
        <taxon>Eukaryota</taxon>
        <taxon>Metazoa</taxon>
        <taxon>Ecdysozoa</taxon>
        <taxon>Nematoda</taxon>
        <taxon>Chromadorea</taxon>
        <taxon>Rhabditida</taxon>
        <taxon>Rhabditina</taxon>
        <taxon>Rhabditomorpha</taxon>
        <taxon>Strongyloidea</taxon>
        <taxon>Strongylidae</taxon>
        <taxon>Cylicostephanus</taxon>
    </lineage>
</organism>
<gene>
    <name evidence="3" type="ORF">CGOC_LOCUS13788</name>
</gene>
<keyword evidence="1" id="KW-1015">Disulfide bond</keyword>
<feature type="domain" description="EGF-like" evidence="2">
    <location>
        <begin position="1"/>
        <end position="25"/>
    </location>
</feature>
<dbReference type="PROSITE" id="PS50026">
    <property type="entry name" value="EGF_3"/>
    <property type="match status" value="1"/>
</dbReference>
<accession>A0A3P7NZ94</accession>
<dbReference type="InterPro" id="IPR000742">
    <property type="entry name" value="EGF"/>
</dbReference>
<feature type="disulfide bond" evidence="1">
    <location>
        <begin position="15"/>
        <end position="24"/>
    </location>
</feature>
<dbReference type="PANTHER" id="PTHR47324">
    <property type="entry name" value="PROTEIN IRG-7-RELATED"/>
    <property type="match status" value="1"/>
</dbReference>
<keyword evidence="4" id="KW-1185">Reference proteome</keyword>
<dbReference type="PROSITE" id="PS01186">
    <property type="entry name" value="EGF_2"/>
    <property type="match status" value="1"/>
</dbReference>
<evidence type="ECO:0000259" key="2">
    <source>
        <dbReference type="PROSITE" id="PS50026"/>
    </source>
</evidence>
<dbReference type="AlphaFoldDB" id="A0A3P7NZ94"/>
<comment type="caution">
    <text evidence="1">Lacks conserved residue(s) required for the propagation of feature annotation.</text>
</comment>
<evidence type="ECO:0000313" key="4">
    <source>
        <dbReference type="Proteomes" id="UP000271889"/>
    </source>
</evidence>